<organism evidence="1 2">
    <name type="scientific">Dyadobacter subterraneus</name>
    <dbReference type="NCBI Taxonomy" id="2773304"/>
    <lineage>
        <taxon>Bacteria</taxon>
        <taxon>Pseudomonadati</taxon>
        <taxon>Bacteroidota</taxon>
        <taxon>Cytophagia</taxon>
        <taxon>Cytophagales</taxon>
        <taxon>Spirosomataceae</taxon>
        <taxon>Dyadobacter</taxon>
    </lineage>
</organism>
<comment type="caution">
    <text evidence="1">The sequence shown here is derived from an EMBL/GenBank/DDBJ whole genome shotgun (WGS) entry which is preliminary data.</text>
</comment>
<protein>
    <submittedName>
        <fullName evidence="1">DUF2279 domain-containing protein</fullName>
    </submittedName>
</protein>
<keyword evidence="2" id="KW-1185">Reference proteome</keyword>
<reference evidence="2" key="1">
    <citation type="submission" date="2023-07" db="EMBL/GenBank/DDBJ databases">
        <title>Dyadobacter sp. nov 'subterranea' isolated from contaminted grondwater.</title>
        <authorList>
            <person name="Szabo I."/>
            <person name="Al-Omari J."/>
            <person name="Szerdahelyi S.G."/>
            <person name="Rado J."/>
        </authorList>
    </citation>
    <scope>NUCLEOTIDE SEQUENCE [LARGE SCALE GENOMIC DNA]</scope>
    <source>
        <strain evidence="2">UP-52</strain>
    </source>
</reference>
<gene>
    <name evidence="1" type="ORF">IEE83_02845</name>
</gene>
<accession>A0ABR9W5U4</accession>
<dbReference type="Proteomes" id="UP000634134">
    <property type="component" value="Unassembled WGS sequence"/>
</dbReference>
<dbReference type="EMBL" id="JACYGY010000001">
    <property type="protein sequence ID" value="MBE9460810.1"/>
    <property type="molecule type" value="Genomic_DNA"/>
</dbReference>
<dbReference type="Pfam" id="PF10043">
    <property type="entry name" value="DUF2279"/>
    <property type="match status" value="1"/>
</dbReference>
<evidence type="ECO:0000313" key="2">
    <source>
        <dbReference type="Proteomes" id="UP000634134"/>
    </source>
</evidence>
<evidence type="ECO:0000313" key="1">
    <source>
        <dbReference type="EMBL" id="MBE9460810.1"/>
    </source>
</evidence>
<dbReference type="InterPro" id="IPR018736">
    <property type="entry name" value="DUF2279_periplasmic_lipo"/>
</dbReference>
<proteinExistence type="predicted"/>
<sequence>MKYFKQIRVLFLIQILLSSQQFLMAQEAEVITDSTTKIVPNYKLLHGIFAAQSVLYLGTIYGLSKSWYKNSLTNFRVQDDTYEWLQMDKMGHVYTSYQIARHTAEIYKKTGISKKQMMIYGAISGIIFQTPIEILDGFSPDYGFSPGDMVANLTGSAIYLGQIALWDEIRIQPKFSFHFTSLAAQRPNLLGNKPTERWLKDYNGQTYWYSGSPRSFFKHSKWPPWLCLSVGYGIQNMISADPKQSTELGYRPYRQYYFSLDIDLTKIKTKSKFVRTIAFLANSLKIPAPALQISKKGVDFRPLYF</sequence>
<name>A0ABR9W5U4_9BACT</name>